<dbReference type="EMBL" id="JARGDH010000001">
    <property type="protein sequence ID" value="KAL0278253.1"/>
    <property type="molecule type" value="Genomic_DNA"/>
</dbReference>
<sequence>MSKCKSNPGKITEFAETNPSRNALNHIKSQDPQNIQALMSLESELESNRLKYLNSWTEGIAQIQSQLRNIKSEVRNDFAMEIRDAQYYRVNMFQLEAKISEMKENIKNEMCSLLKEEGELNKELQLTERRVEDWGKPLNSKIFKPVITTAFKIHAQEDKNDPLTEFRKFLQSSGGHYGGWEEQDHLLFLRERRKYGGKPKFLSAVHSILPDISMEEIEAHEDWFKKYELLKNLQKEAITKWRTSKAIIEQPKPVSEQKDTASENKIKNVAYQRDIVERIKEWKRQQQLKKAEQEELYKQEQQCRAEERLRKRELQKAKKLAVQQYKAEKISRIQNELMASQKIKELNAIDEKARKNLLMKAFREQDQQYIERIRMIRMQSASKNKGRFEKLENVKPAIEIVVERDRRRLLQPTHVWSQHCQQQDTIDKSSKVMDLQTIPRLAVPSWRRGLSNI</sequence>
<reference evidence="2" key="1">
    <citation type="journal article" date="2024" name="Gigascience">
        <title>Chromosome-level genome of the poultry shaft louse Menopon gallinae provides insight into the host-switching and adaptive evolution of parasitic lice.</title>
        <authorList>
            <person name="Xu Y."/>
            <person name="Ma L."/>
            <person name="Liu S."/>
            <person name="Liang Y."/>
            <person name="Liu Q."/>
            <person name="He Z."/>
            <person name="Tian L."/>
            <person name="Duan Y."/>
            <person name="Cai W."/>
            <person name="Li H."/>
            <person name="Song F."/>
        </authorList>
    </citation>
    <scope>NUCLEOTIDE SEQUENCE</scope>
    <source>
        <strain evidence="2">Cailab_2023a</strain>
    </source>
</reference>
<dbReference type="AlphaFoldDB" id="A0AAW2I993"/>
<evidence type="ECO:0000313" key="2">
    <source>
        <dbReference type="EMBL" id="KAL0278253.1"/>
    </source>
</evidence>
<proteinExistence type="predicted"/>
<organism evidence="2">
    <name type="scientific">Menopon gallinae</name>
    <name type="common">poultry shaft louse</name>
    <dbReference type="NCBI Taxonomy" id="328185"/>
    <lineage>
        <taxon>Eukaryota</taxon>
        <taxon>Metazoa</taxon>
        <taxon>Ecdysozoa</taxon>
        <taxon>Arthropoda</taxon>
        <taxon>Hexapoda</taxon>
        <taxon>Insecta</taxon>
        <taxon>Pterygota</taxon>
        <taxon>Neoptera</taxon>
        <taxon>Paraneoptera</taxon>
        <taxon>Psocodea</taxon>
        <taxon>Troctomorpha</taxon>
        <taxon>Phthiraptera</taxon>
        <taxon>Amblycera</taxon>
        <taxon>Menoponidae</taxon>
        <taxon>Menopon</taxon>
    </lineage>
</organism>
<dbReference type="PANTHER" id="PTHR21549:SF0">
    <property type="entry name" value="COILED-COIL DOMAIN-CONTAINING PROTEIN 112"/>
    <property type="match status" value="1"/>
</dbReference>
<protein>
    <recommendedName>
        <fullName evidence="3">Coiled-coil domain-containing protein 112</fullName>
    </recommendedName>
</protein>
<accession>A0AAW2I993</accession>
<comment type="caution">
    <text evidence="2">The sequence shown here is derived from an EMBL/GenBank/DDBJ whole genome shotgun (WGS) entry which is preliminary data.</text>
</comment>
<keyword evidence="1" id="KW-0175">Coiled coil</keyword>
<name>A0AAW2I993_9NEOP</name>
<dbReference type="InterPro" id="IPR039902">
    <property type="entry name" value="CCDC148/CCDC112"/>
</dbReference>
<dbReference type="PANTHER" id="PTHR21549">
    <property type="entry name" value="MUTATED IN BLADDER CANCER 1"/>
    <property type="match status" value="1"/>
</dbReference>
<evidence type="ECO:0000256" key="1">
    <source>
        <dbReference type="ARBA" id="ARBA00023054"/>
    </source>
</evidence>
<evidence type="ECO:0008006" key="3">
    <source>
        <dbReference type="Google" id="ProtNLM"/>
    </source>
</evidence>
<gene>
    <name evidence="2" type="ORF">PYX00_000120</name>
</gene>